<sequence>MAARATLTAIRAVASFDRCRELRARDQIAGDRNEMANIVSLRWQQLDAPPLSAGSDHSFPERVSVPFKRTIYAASASIRDRQFRTTVRLALCR</sequence>
<proteinExistence type="predicted"/>
<reference evidence="1 2" key="1">
    <citation type="submission" date="2016-11" db="EMBL/GenBank/DDBJ databases">
        <title>A multilocus sequence analysis scheme for characterization of bacteria in the genus Thioclava.</title>
        <authorList>
            <person name="Liu Y."/>
            <person name="Shao Z."/>
        </authorList>
    </citation>
    <scope>NUCLEOTIDE SEQUENCE [LARGE SCALE GENOMIC DNA]</scope>
    <source>
        <strain evidence="1 2">11.10-0-13</strain>
    </source>
</reference>
<organism evidence="1 2">
    <name type="scientific">Thioclava marina</name>
    <dbReference type="NCBI Taxonomy" id="1915077"/>
    <lineage>
        <taxon>Bacteria</taxon>
        <taxon>Pseudomonadati</taxon>
        <taxon>Pseudomonadota</taxon>
        <taxon>Alphaproteobacteria</taxon>
        <taxon>Rhodobacterales</taxon>
        <taxon>Paracoccaceae</taxon>
        <taxon>Thioclava</taxon>
    </lineage>
</organism>
<evidence type="ECO:0008006" key="3">
    <source>
        <dbReference type="Google" id="ProtNLM"/>
    </source>
</evidence>
<accession>A0ABX3MK28</accession>
<keyword evidence="2" id="KW-1185">Reference proteome</keyword>
<evidence type="ECO:0000313" key="1">
    <source>
        <dbReference type="EMBL" id="OOY11916.1"/>
    </source>
</evidence>
<gene>
    <name evidence="1" type="ORF">BMG00_12620</name>
</gene>
<protein>
    <recommendedName>
        <fullName evidence="3">Transposase</fullName>
    </recommendedName>
</protein>
<comment type="caution">
    <text evidence="1">The sequence shown here is derived from an EMBL/GenBank/DDBJ whole genome shotgun (WGS) entry which is preliminary data.</text>
</comment>
<dbReference type="EMBL" id="MPZS01000002">
    <property type="protein sequence ID" value="OOY11916.1"/>
    <property type="molecule type" value="Genomic_DNA"/>
</dbReference>
<evidence type="ECO:0000313" key="2">
    <source>
        <dbReference type="Proteomes" id="UP000242224"/>
    </source>
</evidence>
<dbReference type="Proteomes" id="UP000242224">
    <property type="component" value="Unassembled WGS sequence"/>
</dbReference>
<name>A0ABX3MK28_9RHOB</name>